<evidence type="ECO:0000313" key="2">
    <source>
        <dbReference type="Proteomes" id="UP001379945"/>
    </source>
</evidence>
<proteinExistence type="predicted"/>
<comment type="caution">
    <text evidence="1">The sequence shown here is derived from an EMBL/GenBank/DDBJ whole genome shotgun (WGS) entry which is preliminary data.</text>
</comment>
<protein>
    <submittedName>
        <fullName evidence="1">Uncharacterized protein</fullName>
    </submittedName>
</protein>
<dbReference type="Proteomes" id="UP001379945">
    <property type="component" value="Unassembled WGS sequence"/>
</dbReference>
<sequence length="147" mass="16628">MFVNEIIPEADKRQHSFEENSGFYISQPSQWTVDRSRGMFLIHRLSYSPGGAQNVRFWAFYWGGKVFDVKVENISSETDAEGVLHAKTRLVSIDRRPALEWASSEMLNDLKEALSVYGVAGIFHPVKSFQLQLLIEDGGNTSHGVLH</sequence>
<name>A0ABU9C4Z7_9BURK</name>
<keyword evidence="2" id="KW-1185">Reference proteome</keyword>
<dbReference type="EMBL" id="JBBUTI010000006">
    <property type="protein sequence ID" value="MEK8046701.1"/>
    <property type="molecule type" value="Genomic_DNA"/>
</dbReference>
<dbReference type="RefSeq" id="WP_341398998.1">
    <property type="nucleotide sequence ID" value="NZ_JBBUTI010000006.1"/>
</dbReference>
<reference evidence="1 2" key="1">
    <citation type="submission" date="2024-04" db="EMBL/GenBank/DDBJ databases">
        <title>Novel species of the genus Ideonella isolated from streams.</title>
        <authorList>
            <person name="Lu H."/>
        </authorList>
    </citation>
    <scope>NUCLEOTIDE SEQUENCE [LARGE SCALE GENOMIC DNA]</scope>
    <source>
        <strain evidence="1 2">LYT19W</strain>
    </source>
</reference>
<evidence type="ECO:0000313" key="1">
    <source>
        <dbReference type="EMBL" id="MEK8046701.1"/>
    </source>
</evidence>
<gene>
    <name evidence="1" type="ORF">AACH00_10110</name>
</gene>
<organism evidence="1 2">
    <name type="scientific">Ideonella margarita</name>
    <dbReference type="NCBI Taxonomy" id="2984191"/>
    <lineage>
        <taxon>Bacteria</taxon>
        <taxon>Pseudomonadati</taxon>
        <taxon>Pseudomonadota</taxon>
        <taxon>Betaproteobacteria</taxon>
        <taxon>Burkholderiales</taxon>
        <taxon>Sphaerotilaceae</taxon>
        <taxon>Ideonella</taxon>
    </lineage>
</organism>
<accession>A0ABU9C4Z7</accession>